<comment type="caution">
    <text evidence="1">The sequence shown here is derived from an EMBL/GenBank/DDBJ whole genome shotgun (WGS) entry which is preliminary data.</text>
</comment>
<reference evidence="1" key="1">
    <citation type="journal article" date="2020" name="Stud. Mycol.">
        <title>101 Dothideomycetes genomes: a test case for predicting lifestyles and emergence of pathogens.</title>
        <authorList>
            <person name="Haridas S."/>
            <person name="Albert R."/>
            <person name="Binder M."/>
            <person name="Bloem J."/>
            <person name="Labutti K."/>
            <person name="Salamov A."/>
            <person name="Andreopoulos B."/>
            <person name="Baker S."/>
            <person name="Barry K."/>
            <person name="Bills G."/>
            <person name="Bluhm B."/>
            <person name="Cannon C."/>
            <person name="Castanera R."/>
            <person name="Culley D."/>
            <person name="Daum C."/>
            <person name="Ezra D."/>
            <person name="Gonzalez J."/>
            <person name="Henrissat B."/>
            <person name="Kuo A."/>
            <person name="Liang C."/>
            <person name="Lipzen A."/>
            <person name="Lutzoni F."/>
            <person name="Magnuson J."/>
            <person name="Mondo S."/>
            <person name="Nolan M."/>
            <person name="Ohm R."/>
            <person name="Pangilinan J."/>
            <person name="Park H.-J."/>
            <person name="Ramirez L."/>
            <person name="Alfaro M."/>
            <person name="Sun H."/>
            <person name="Tritt A."/>
            <person name="Yoshinaga Y."/>
            <person name="Zwiers L.-H."/>
            <person name="Turgeon B."/>
            <person name="Goodwin S."/>
            <person name="Spatafora J."/>
            <person name="Crous P."/>
            <person name="Grigoriev I."/>
        </authorList>
    </citation>
    <scope>NUCLEOTIDE SEQUENCE</scope>
    <source>
        <strain evidence="1">CBS 525.71</strain>
    </source>
</reference>
<dbReference type="EMBL" id="MU006742">
    <property type="protein sequence ID" value="KAF2622703.1"/>
    <property type="molecule type" value="Genomic_DNA"/>
</dbReference>
<gene>
    <name evidence="1" type="ORF">BU25DRAFT_494796</name>
</gene>
<protein>
    <submittedName>
        <fullName evidence="1">Uncharacterized protein</fullName>
    </submittedName>
</protein>
<name>A0ACB6RNL0_9PLEO</name>
<dbReference type="Proteomes" id="UP000799754">
    <property type="component" value="Unassembled WGS sequence"/>
</dbReference>
<sequence length="708" mass="78072">MSQISNTPRKPSTAQSTPLTTRMPYEAGEALLWERQNHHVHAHLSLQMKELQAQHDAYDARIQATESIAEAAEAAVHQLKQMEAKIAAMEADDQDRPFDAWAKEAISQFQVFVDGHKGVRQKLSGLEQKVEGLGEDVEGVRDAGGLLRNMVRRLEVLEEERREEGRKVKELEKEVDILRTSGRRQEVVHEDVHEETYDEVQADDNPLAVFYGIDTQSPSRRHDHGRKINDKNQGDDHTRRLTDSPQQRRELTGDLQPPGEDTVRPEEDGFDLLEEAPEIEYGWENTQQFKDMQKELAALRAMCQTQEPKSSNQTADATQRPHETPVLPRENEIGFSDATTETEAEYNDTDRNQSRTEPTQGSVGASSSDLRLPSSPPKRTDTQSARRNLMKRPSIYDPRVPSVNEHRQIERPAPDARAGTGLNALPSLPVELPVETQPEDDRVSAKRKRVEDASTQRVTRLKLSDDRTAPRKSVVPAARKNRPKEEIAFVDPVPQPFSDDAPAPPSPTRKTCGKQKPAVNRPVQQAAPQASPNRPEHPAVPVTKPTVSVAEAVKSRKAISKPNPVAKDPIQQQAPAQATPSSSKQAAAAVQRKAKGPRQPAGACASCEYAQASTSNAPSVAPTTSPRKKQALLPISATAKEANREHDLREGSVTVIPEAPRQKSSAKQPTPASPSKKSTAAAIPTAASSRAPRAKNTQNPRVSPRKQK</sequence>
<evidence type="ECO:0000313" key="2">
    <source>
        <dbReference type="Proteomes" id="UP000799754"/>
    </source>
</evidence>
<organism evidence="1 2">
    <name type="scientific">Macroventuria anomochaeta</name>
    <dbReference type="NCBI Taxonomy" id="301207"/>
    <lineage>
        <taxon>Eukaryota</taxon>
        <taxon>Fungi</taxon>
        <taxon>Dikarya</taxon>
        <taxon>Ascomycota</taxon>
        <taxon>Pezizomycotina</taxon>
        <taxon>Dothideomycetes</taxon>
        <taxon>Pleosporomycetidae</taxon>
        <taxon>Pleosporales</taxon>
        <taxon>Pleosporineae</taxon>
        <taxon>Didymellaceae</taxon>
        <taxon>Macroventuria</taxon>
    </lineage>
</organism>
<accession>A0ACB6RNL0</accession>
<proteinExistence type="predicted"/>
<keyword evidence="2" id="KW-1185">Reference proteome</keyword>
<evidence type="ECO:0000313" key="1">
    <source>
        <dbReference type="EMBL" id="KAF2622703.1"/>
    </source>
</evidence>